<feature type="transmembrane region" description="Helical" evidence="1">
    <location>
        <begin position="185"/>
        <end position="205"/>
    </location>
</feature>
<comment type="caution">
    <text evidence="2">The sequence shown here is derived from an EMBL/GenBank/DDBJ whole genome shotgun (WGS) entry which is preliminary data.</text>
</comment>
<feature type="transmembrane region" description="Helical" evidence="1">
    <location>
        <begin position="71"/>
        <end position="92"/>
    </location>
</feature>
<sequence length="388" mass="43973">MWVLVIAFLAPSESAFIKVPYALGAIVLLVKWCDWSAIWNMGMVISILEEKHGLAALGASNYFGRTSRQRGLILMLLFSVWRLGLRIFYLFIKPMEAREWNVIVVIGVVVSMICLENVMKWVVCVIYFYDCKKRVLEKKVDVEDGKQKYVRSLYHLHLLFAYLASRPCSKDKAPPLSFIAFSNMFMLSLFGITICLNVYGIALLYTSKTLAAVTANTIPRFTFLMAVFTRSMGYGLCFRINKMQGTIYHWPLSYISLWIHGSSNILTPSQLSEVHGHHGDGGNYKFTRDTNASTMSCLMYVMWTLPHLQEKGGRRYYGGNPPLSILRQDMLQYLCAALSELLSTRSVLFMSGQMVAPNGLSQDSQIKATVGAFSFLKSTDFSRCLAWF</sequence>
<dbReference type="Proteomes" id="UP000631114">
    <property type="component" value="Unassembled WGS sequence"/>
</dbReference>
<keyword evidence="1" id="KW-0812">Transmembrane</keyword>
<evidence type="ECO:0000256" key="1">
    <source>
        <dbReference type="SAM" id="Phobius"/>
    </source>
</evidence>
<dbReference type="OrthoDB" id="1095660at2759"/>
<feature type="transmembrane region" description="Helical" evidence="1">
    <location>
        <begin position="104"/>
        <end position="129"/>
    </location>
</feature>
<reference evidence="2 3" key="1">
    <citation type="submission" date="2020-10" db="EMBL/GenBank/DDBJ databases">
        <title>The Coptis chinensis genome and diversification of protoberbering-type alkaloids.</title>
        <authorList>
            <person name="Wang B."/>
            <person name="Shu S."/>
            <person name="Song C."/>
            <person name="Liu Y."/>
        </authorList>
    </citation>
    <scope>NUCLEOTIDE SEQUENCE [LARGE SCALE GENOMIC DNA]</scope>
    <source>
        <strain evidence="2">HL-2020</strain>
        <tissue evidence="2">Leaf</tissue>
    </source>
</reference>
<name>A0A835MI58_9MAGN</name>
<evidence type="ECO:0000313" key="2">
    <source>
        <dbReference type="EMBL" id="KAF9624611.1"/>
    </source>
</evidence>
<keyword evidence="1" id="KW-1133">Transmembrane helix</keyword>
<keyword evidence="3" id="KW-1185">Reference proteome</keyword>
<dbReference type="EMBL" id="JADFTS010000001">
    <property type="protein sequence ID" value="KAF9624611.1"/>
    <property type="molecule type" value="Genomic_DNA"/>
</dbReference>
<dbReference type="PANTHER" id="PTHR36714">
    <property type="entry name" value="T23E23.1"/>
    <property type="match status" value="1"/>
</dbReference>
<protein>
    <submittedName>
        <fullName evidence="2">Uncharacterized protein</fullName>
    </submittedName>
</protein>
<feature type="transmembrane region" description="Helical" evidence="1">
    <location>
        <begin position="217"/>
        <end position="236"/>
    </location>
</feature>
<proteinExistence type="predicted"/>
<organism evidence="2 3">
    <name type="scientific">Coptis chinensis</name>
    <dbReference type="NCBI Taxonomy" id="261450"/>
    <lineage>
        <taxon>Eukaryota</taxon>
        <taxon>Viridiplantae</taxon>
        <taxon>Streptophyta</taxon>
        <taxon>Embryophyta</taxon>
        <taxon>Tracheophyta</taxon>
        <taxon>Spermatophyta</taxon>
        <taxon>Magnoliopsida</taxon>
        <taxon>Ranunculales</taxon>
        <taxon>Ranunculaceae</taxon>
        <taxon>Coptidoideae</taxon>
        <taxon>Coptis</taxon>
    </lineage>
</organism>
<keyword evidence="1" id="KW-0472">Membrane</keyword>
<dbReference type="AlphaFoldDB" id="A0A835MI58"/>
<evidence type="ECO:0000313" key="3">
    <source>
        <dbReference type="Proteomes" id="UP000631114"/>
    </source>
</evidence>
<gene>
    <name evidence="2" type="ORF">IFM89_012033</name>
</gene>
<accession>A0A835MI58</accession>